<evidence type="ECO:0000313" key="2">
    <source>
        <dbReference type="EMBL" id="MDM8196688.1"/>
    </source>
</evidence>
<dbReference type="Proteomes" id="UP001529275">
    <property type="component" value="Unassembled WGS sequence"/>
</dbReference>
<keyword evidence="1" id="KW-1133">Transmembrane helix</keyword>
<accession>A0ABT7UKM0</accession>
<protein>
    <submittedName>
        <fullName evidence="2">Uncharacterized protein</fullName>
    </submittedName>
</protein>
<dbReference type="EMBL" id="JAUDCK010000047">
    <property type="protein sequence ID" value="MDM8196688.1"/>
    <property type="molecule type" value="Genomic_DNA"/>
</dbReference>
<evidence type="ECO:0000256" key="1">
    <source>
        <dbReference type="SAM" id="Phobius"/>
    </source>
</evidence>
<keyword evidence="1" id="KW-0472">Membrane</keyword>
<comment type="caution">
    <text evidence="2">The sequence shown here is derived from an EMBL/GenBank/DDBJ whole genome shotgun (WGS) entry which is preliminary data.</text>
</comment>
<gene>
    <name evidence="2" type="ORF">QUV98_10205</name>
</gene>
<feature type="transmembrane region" description="Helical" evidence="1">
    <location>
        <begin position="50"/>
        <end position="68"/>
    </location>
</feature>
<reference evidence="3" key="1">
    <citation type="submission" date="2023-06" db="EMBL/GenBank/DDBJ databases">
        <title>Identification and characterization of horizontal gene transfer across gut microbiota members of farm animals based on homology search.</title>
        <authorList>
            <person name="Zeman M."/>
            <person name="Kubasova T."/>
            <person name="Jahodarova E."/>
            <person name="Nykrynova M."/>
            <person name="Rychlik I."/>
        </authorList>
    </citation>
    <scope>NUCLEOTIDE SEQUENCE [LARGE SCALE GENOMIC DNA]</scope>
    <source>
        <strain evidence="3">ET341</strain>
    </source>
</reference>
<dbReference type="RefSeq" id="WP_289528144.1">
    <property type="nucleotide sequence ID" value="NZ_JAUDCK010000047.1"/>
</dbReference>
<name>A0ABT7UKM0_9FIRM</name>
<proteinExistence type="predicted"/>
<keyword evidence="3" id="KW-1185">Reference proteome</keyword>
<organism evidence="2 3">
    <name type="scientific">Massilimicrobiota timonensis</name>
    <dbReference type="NCBI Taxonomy" id="1776392"/>
    <lineage>
        <taxon>Bacteria</taxon>
        <taxon>Bacillati</taxon>
        <taxon>Bacillota</taxon>
        <taxon>Erysipelotrichia</taxon>
        <taxon>Erysipelotrichales</taxon>
        <taxon>Erysipelotrichaceae</taxon>
        <taxon>Massilimicrobiota</taxon>
    </lineage>
</organism>
<sequence length="79" mass="9424">MKTKLSKIILLVPVLVTVLYYLFGHIQYFVVDDQLMNYIVDGVYGTKENQWMILPYMSVIISYFMYVLKNIFENVNIYL</sequence>
<keyword evidence="1" id="KW-0812">Transmembrane</keyword>
<feature type="transmembrane region" description="Helical" evidence="1">
    <location>
        <begin position="9"/>
        <end position="30"/>
    </location>
</feature>
<evidence type="ECO:0000313" key="3">
    <source>
        <dbReference type="Proteomes" id="UP001529275"/>
    </source>
</evidence>
<reference evidence="2 3" key="2">
    <citation type="submission" date="2023-06" db="EMBL/GenBank/DDBJ databases">
        <authorList>
            <person name="Zeman M."/>
            <person name="Kubasova T."/>
            <person name="Jahodarova E."/>
            <person name="Nykrynova M."/>
            <person name="Rychlik I."/>
        </authorList>
    </citation>
    <scope>NUCLEOTIDE SEQUENCE [LARGE SCALE GENOMIC DNA]</scope>
    <source>
        <strain evidence="2 3">ET341</strain>
    </source>
</reference>